<evidence type="ECO:0000313" key="2">
    <source>
        <dbReference type="EMBL" id="SEB91179.1"/>
    </source>
</evidence>
<dbReference type="AlphaFoldDB" id="A0A1H4N792"/>
<dbReference type="STRING" id="640635.SAMN04489806_2106"/>
<dbReference type="InterPro" id="IPR057204">
    <property type="entry name" value="DUF7882"/>
</dbReference>
<dbReference type="RefSeq" id="WP_091183677.1">
    <property type="nucleotide sequence ID" value="NZ_FNRY01000001.1"/>
</dbReference>
<accession>A0A1H4N792</accession>
<keyword evidence="3" id="KW-1185">Reference proteome</keyword>
<sequence length="117" mass="13243">MGHLIYANSASYDFDDRVLAHLRVVIGSRLRRRESFFLSWTTDAEHGSGRRTVWLSPDVPLAFHFSSAHPVRLNREWLDVLSQLAHSVDGLTLVSEEQAHGMHGSLLADKREYADEG</sequence>
<evidence type="ECO:0000313" key="3">
    <source>
        <dbReference type="Proteomes" id="UP000199183"/>
    </source>
</evidence>
<organism evidence="2 3">
    <name type="scientific">Paramicrobacterium humi</name>
    <dbReference type="NCBI Taxonomy" id="640635"/>
    <lineage>
        <taxon>Bacteria</taxon>
        <taxon>Bacillati</taxon>
        <taxon>Actinomycetota</taxon>
        <taxon>Actinomycetes</taxon>
        <taxon>Micrococcales</taxon>
        <taxon>Microbacteriaceae</taxon>
        <taxon>Paramicrobacterium</taxon>
    </lineage>
</organism>
<dbReference type="Pfam" id="PF25355">
    <property type="entry name" value="DUF7882"/>
    <property type="match status" value="1"/>
</dbReference>
<name>A0A1H4N792_9MICO</name>
<reference evidence="2 3" key="1">
    <citation type="submission" date="2016-10" db="EMBL/GenBank/DDBJ databases">
        <authorList>
            <person name="de Groot N.N."/>
        </authorList>
    </citation>
    <scope>NUCLEOTIDE SEQUENCE [LARGE SCALE GENOMIC DNA]</scope>
    <source>
        <strain evidence="2 3">DSM 21799</strain>
    </source>
</reference>
<feature type="domain" description="DUF7882" evidence="1">
    <location>
        <begin position="1"/>
        <end position="96"/>
    </location>
</feature>
<evidence type="ECO:0000259" key="1">
    <source>
        <dbReference type="Pfam" id="PF25355"/>
    </source>
</evidence>
<dbReference type="Proteomes" id="UP000199183">
    <property type="component" value="Unassembled WGS sequence"/>
</dbReference>
<dbReference type="EMBL" id="FNRY01000001">
    <property type="protein sequence ID" value="SEB91179.1"/>
    <property type="molecule type" value="Genomic_DNA"/>
</dbReference>
<proteinExistence type="predicted"/>
<gene>
    <name evidence="2" type="ORF">SAMN04489806_2106</name>
</gene>
<protein>
    <recommendedName>
        <fullName evidence="1">DUF7882 domain-containing protein</fullName>
    </recommendedName>
</protein>
<dbReference type="OrthoDB" id="5123855at2"/>